<name>A0ABV7ZYM1_9GAMM</name>
<dbReference type="RefSeq" id="WP_380696925.1">
    <property type="nucleotide sequence ID" value="NZ_JBHRYR010000003.1"/>
</dbReference>
<protein>
    <recommendedName>
        <fullName evidence="2">UPF0225 protein ACFOOG_12245</fullName>
    </recommendedName>
</protein>
<dbReference type="InterPro" id="IPR048469">
    <property type="entry name" value="YchJ-like_M"/>
</dbReference>
<sequence>MTDIQICPCGSTHTYRRCCRPFHKGTAAPTPEALMRSRYSANALGLTKYLQATWHTSTRPADLTLTDNPQWLKLDVLTATMEGNDGTVHFKAHFQEGNTTHCLEEHSRFVREHGRWYYVDGKTSTYSKPQ</sequence>
<dbReference type="InterPro" id="IPR032710">
    <property type="entry name" value="NTF2-like_dom_sf"/>
</dbReference>
<feature type="domain" description="YchJ-like middle NTF2-like" evidence="3">
    <location>
        <begin position="30"/>
        <end position="121"/>
    </location>
</feature>
<dbReference type="SUPFAM" id="SSF54427">
    <property type="entry name" value="NTF2-like"/>
    <property type="match status" value="1"/>
</dbReference>
<evidence type="ECO:0000313" key="4">
    <source>
        <dbReference type="EMBL" id="MFC3853608.1"/>
    </source>
</evidence>
<dbReference type="EMBL" id="JBHRYR010000003">
    <property type="protein sequence ID" value="MFC3853608.1"/>
    <property type="molecule type" value="Genomic_DNA"/>
</dbReference>
<dbReference type="Pfam" id="PF17775">
    <property type="entry name" value="YchJ_M-like"/>
    <property type="match status" value="1"/>
</dbReference>
<dbReference type="Pfam" id="PF02810">
    <property type="entry name" value="SEC-C"/>
    <property type="match status" value="1"/>
</dbReference>
<dbReference type="PANTHER" id="PTHR33747">
    <property type="entry name" value="UPF0225 PROTEIN SCO1677"/>
    <property type="match status" value="1"/>
</dbReference>
<evidence type="ECO:0000256" key="2">
    <source>
        <dbReference type="HAMAP-Rule" id="MF_00612"/>
    </source>
</evidence>
<dbReference type="HAMAP" id="MF_00612">
    <property type="entry name" value="UPF0225"/>
    <property type="match status" value="1"/>
</dbReference>
<gene>
    <name evidence="4" type="ORF">ACFOOG_12245</name>
</gene>
<dbReference type="Gene3D" id="3.10.450.50">
    <property type="match status" value="1"/>
</dbReference>
<comment type="caution">
    <text evidence="4">The sequence shown here is derived from an EMBL/GenBank/DDBJ whole genome shotgun (WGS) entry which is preliminary data.</text>
</comment>
<evidence type="ECO:0000259" key="3">
    <source>
        <dbReference type="Pfam" id="PF17775"/>
    </source>
</evidence>
<keyword evidence="5" id="KW-1185">Reference proteome</keyword>
<evidence type="ECO:0000256" key="1">
    <source>
        <dbReference type="ARBA" id="ARBA00010839"/>
    </source>
</evidence>
<dbReference type="InterPro" id="IPR023006">
    <property type="entry name" value="YchJ-like"/>
</dbReference>
<organism evidence="4 5">
    <name type="scientific">Saccharospirillum mangrovi</name>
    <dbReference type="NCBI Taxonomy" id="2161747"/>
    <lineage>
        <taxon>Bacteria</taxon>
        <taxon>Pseudomonadati</taxon>
        <taxon>Pseudomonadota</taxon>
        <taxon>Gammaproteobacteria</taxon>
        <taxon>Oceanospirillales</taxon>
        <taxon>Saccharospirillaceae</taxon>
        <taxon>Saccharospirillum</taxon>
    </lineage>
</organism>
<evidence type="ECO:0000313" key="5">
    <source>
        <dbReference type="Proteomes" id="UP001595617"/>
    </source>
</evidence>
<comment type="similarity">
    <text evidence="1 2">Belongs to the UPF0225 family.</text>
</comment>
<dbReference type="PANTHER" id="PTHR33747:SF1">
    <property type="entry name" value="ADENYLATE CYCLASE-ASSOCIATED CAP C-TERMINAL DOMAIN-CONTAINING PROTEIN"/>
    <property type="match status" value="1"/>
</dbReference>
<dbReference type="Proteomes" id="UP001595617">
    <property type="component" value="Unassembled WGS sequence"/>
</dbReference>
<accession>A0ABV7ZYM1</accession>
<reference evidence="5" key="1">
    <citation type="journal article" date="2019" name="Int. J. Syst. Evol. Microbiol.">
        <title>The Global Catalogue of Microorganisms (GCM) 10K type strain sequencing project: providing services to taxonomists for standard genome sequencing and annotation.</title>
        <authorList>
            <consortium name="The Broad Institute Genomics Platform"/>
            <consortium name="The Broad Institute Genome Sequencing Center for Infectious Disease"/>
            <person name="Wu L."/>
            <person name="Ma J."/>
        </authorList>
    </citation>
    <scope>NUCLEOTIDE SEQUENCE [LARGE SCALE GENOMIC DNA]</scope>
    <source>
        <strain evidence="5">IBRC 10765</strain>
    </source>
</reference>
<proteinExistence type="inferred from homology"/>
<dbReference type="InterPro" id="IPR004027">
    <property type="entry name" value="SEC_C_motif"/>
</dbReference>